<reference evidence="2 3" key="1">
    <citation type="journal article" date="2019" name="BMC Genomics">
        <title>New insights from Opisthorchis felineus genome: update on genomics of the epidemiologically important liver flukes.</title>
        <authorList>
            <person name="Ershov N.I."/>
            <person name="Mordvinov V.A."/>
            <person name="Prokhortchouk E.B."/>
            <person name="Pakharukova M.Y."/>
            <person name="Gunbin K.V."/>
            <person name="Ustyantsev K."/>
            <person name="Genaev M.A."/>
            <person name="Blinov A.G."/>
            <person name="Mazur A."/>
            <person name="Boulygina E."/>
            <person name="Tsygankova S."/>
            <person name="Khrameeva E."/>
            <person name="Chekanov N."/>
            <person name="Fan G."/>
            <person name="Xiao A."/>
            <person name="Zhang H."/>
            <person name="Xu X."/>
            <person name="Yang H."/>
            <person name="Solovyev V."/>
            <person name="Lee S.M."/>
            <person name="Liu X."/>
            <person name="Afonnikov D.A."/>
            <person name="Skryabin K.G."/>
        </authorList>
    </citation>
    <scope>NUCLEOTIDE SEQUENCE [LARGE SCALE GENOMIC DNA]</scope>
    <source>
        <strain evidence="2">AK-0245</strain>
        <tissue evidence="2">Whole organism</tissue>
    </source>
</reference>
<dbReference type="AlphaFoldDB" id="A0A4S2LLK1"/>
<evidence type="ECO:0000256" key="1">
    <source>
        <dbReference type="SAM" id="SignalP"/>
    </source>
</evidence>
<feature type="chain" id="PRO_5020257446" evidence="1">
    <location>
        <begin position="21"/>
        <end position="463"/>
    </location>
</feature>
<sequence>MAFLLRLMMIVFACTSYVTSDTLRVMINSPSRLRTVWSTAKFYYDICEIVSEILAKLSMKFRMFRSICQADFANVFNLELWAFHPACFADVGRDLEVYLESPKFITNESSLVTVNRLPINRLPVKSWLVHIRRGKSAIRNSRYLDYVATNLLKETLVPKPYVVYPVNPHELYHQDFLAIYTPQSFAEAEREEVTYTQVEPVGHVSAILGIMQTKHFEVADESYLGNAPTCPSGTLRRTTVYTVVVEGPSYTTWTTKALQMLATKLSETEFVLDSGLKVDSDLGDIFETYHYLLVAYRVYMVDNKTPANLRTVRNPYISNLRITRDELSWPNAICRKQIRPVSKLNVRLRIPFQRHREAVKWNEQAVNFKTILLQADELFKDKIRSTRIPEALDLFRIDRIHEECSGQVIATGTAVLRTHELYTWNQLDMVNLVDSFNEFLEDKLPFEFKARFTSTSPYFCSNS</sequence>
<accession>A0A4S2LLK1</accession>
<protein>
    <submittedName>
        <fullName evidence="2">Uncharacterized protein</fullName>
    </submittedName>
</protein>
<dbReference type="Proteomes" id="UP000308267">
    <property type="component" value="Unassembled WGS sequence"/>
</dbReference>
<feature type="signal peptide" evidence="1">
    <location>
        <begin position="1"/>
        <end position="20"/>
    </location>
</feature>
<name>A0A4S2LLK1_OPIFE</name>
<keyword evidence="1" id="KW-0732">Signal</keyword>
<dbReference type="EMBL" id="SJOL01006699">
    <property type="protein sequence ID" value="TGZ64525.1"/>
    <property type="molecule type" value="Genomic_DNA"/>
</dbReference>
<evidence type="ECO:0000313" key="2">
    <source>
        <dbReference type="EMBL" id="TGZ64525.1"/>
    </source>
</evidence>
<gene>
    <name evidence="2" type="ORF">CRM22_006323</name>
</gene>
<keyword evidence="3" id="KW-1185">Reference proteome</keyword>
<proteinExistence type="predicted"/>
<dbReference type="OrthoDB" id="10463579at2759"/>
<comment type="caution">
    <text evidence="2">The sequence shown here is derived from an EMBL/GenBank/DDBJ whole genome shotgun (WGS) entry which is preliminary data.</text>
</comment>
<evidence type="ECO:0000313" key="3">
    <source>
        <dbReference type="Proteomes" id="UP000308267"/>
    </source>
</evidence>
<organism evidence="2 3">
    <name type="scientific">Opisthorchis felineus</name>
    <dbReference type="NCBI Taxonomy" id="147828"/>
    <lineage>
        <taxon>Eukaryota</taxon>
        <taxon>Metazoa</taxon>
        <taxon>Spiralia</taxon>
        <taxon>Lophotrochozoa</taxon>
        <taxon>Platyhelminthes</taxon>
        <taxon>Trematoda</taxon>
        <taxon>Digenea</taxon>
        <taxon>Opisthorchiida</taxon>
        <taxon>Opisthorchiata</taxon>
        <taxon>Opisthorchiidae</taxon>
        <taxon>Opisthorchis</taxon>
    </lineage>
</organism>